<keyword evidence="3" id="KW-1185">Reference proteome</keyword>
<dbReference type="EMBL" id="JAAIKD010000021">
    <property type="protein sequence ID" value="NEV95083.1"/>
    <property type="molecule type" value="Genomic_DNA"/>
</dbReference>
<comment type="caution">
    <text evidence="2">The sequence shown here is derived from an EMBL/GenBank/DDBJ whole genome shotgun (WGS) entry which is preliminary data.</text>
</comment>
<dbReference type="AlphaFoldDB" id="A0A6B3R3V8"/>
<reference evidence="2 3" key="1">
    <citation type="submission" date="2020-02" db="EMBL/GenBank/DDBJ databases">
        <title>Flavobacteriaceae Psychroflexus bacterium YR1-1, complete genome.</title>
        <authorList>
            <person name="Li Y."/>
            <person name="Wu S."/>
        </authorList>
    </citation>
    <scope>NUCLEOTIDE SEQUENCE [LARGE SCALE GENOMIC DNA]</scope>
    <source>
        <strain evidence="2 3">YR1-1</strain>
    </source>
</reference>
<dbReference type="RefSeq" id="WP_164005777.1">
    <property type="nucleotide sequence ID" value="NZ_JAAIKD010000021.1"/>
</dbReference>
<keyword evidence="1" id="KW-0472">Membrane</keyword>
<accession>A0A6B3R3V8</accession>
<sequence>MTEFIIISILVILFVGFLYWAYLPDYRRNPKEFWRTIIGMPIGMLLGGLGYSTLNEKIKKWATDDKKKNTK</sequence>
<evidence type="ECO:0000313" key="3">
    <source>
        <dbReference type="Proteomes" id="UP000478505"/>
    </source>
</evidence>
<name>A0A6B3R3V8_9FLAO</name>
<dbReference type="Proteomes" id="UP000478505">
    <property type="component" value="Unassembled WGS sequence"/>
</dbReference>
<evidence type="ECO:0000256" key="1">
    <source>
        <dbReference type="SAM" id="Phobius"/>
    </source>
</evidence>
<proteinExistence type="predicted"/>
<feature type="transmembrane region" description="Helical" evidence="1">
    <location>
        <begin position="34"/>
        <end position="54"/>
    </location>
</feature>
<organism evidence="2 3">
    <name type="scientific">Psychroflexus aurantiacus</name>
    <dbReference type="NCBI Taxonomy" id="2709310"/>
    <lineage>
        <taxon>Bacteria</taxon>
        <taxon>Pseudomonadati</taxon>
        <taxon>Bacteroidota</taxon>
        <taxon>Flavobacteriia</taxon>
        <taxon>Flavobacteriales</taxon>
        <taxon>Flavobacteriaceae</taxon>
        <taxon>Psychroflexus</taxon>
    </lineage>
</organism>
<feature type="transmembrane region" description="Helical" evidence="1">
    <location>
        <begin position="5"/>
        <end position="22"/>
    </location>
</feature>
<evidence type="ECO:0000313" key="2">
    <source>
        <dbReference type="EMBL" id="NEV95083.1"/>
    </source>
</evidence>
<gene>
    <name evidence="2" type="ORF">G3567_13150</name>
</gene>
<keyword evidence="1" id="KW-0812">Transmembrane</keyword>
<protein>
    <submittedName>
        <fullName evidence="2">Uncharacterized protein</fullName>
    </submittedName>
</protein>
<keyword evidence="1" id="KW-1133">Transmembrane helix</keyword>